<organism evidence="8 9">
    <name type="scientific">Microbotryum intermedium</name>
    <dbReference type="NCBI Taxonomy" id="269621"/>
    <lineage>
        <taxon>Eukaryota</taxon>
        <taxon>Fungi</taxon>
        <taxon>Dikarya</taxon>
        <taxon>Basidiomycota</taxon>
        <taxon>Pucciniomycotina</taxon>
        <taxon>Microbotryomycetes</taxon>
        <taxon>Microbotryales</taxon>
        <taxon>Microbotryaceae</taxon>
        <taxon>Microbotryum</taxon>
    </lineage>
</organism>
<feature type="compositionally biased region" description="Basic and acidic residues" evidence="5">
    <location>
        <begin position="516"/>
        <end position="530"/>
    </location>
</feature>
<feature type="compositionally biased region" description="Polar residues" evidence="5">
    <location>
        <begin position="655"/>
        <end position="684"/>
    </location>
</feature>
<feature type="transmembrane region" description="Helical" evidence="6">
    <location>
        <begin position="393"/>
        <end position="412"/>
    </location>
</feature>
<accession>A0A238F938</accession>
<dbReference type="EMBL" id="FMSP01000002">
    <property type="protein sequence ID" value="SCV67576.1"/>
    <property type="molecule type" value="Genomic_DNA"/>
</dbReference>
<feature type="compositionally biased region" description="Pro residues" evidence="5">
    <location>
        <begin position="588"/>
        <end position="599"/>
    </location>
</feature>
<dbReference type="Pfam" id="PF03151">
    <property type="entry name" value="TPT"/>
    <property type="match status" value="1"/>
</dbReference>
<feature type="transmembrane region" description="Helical" evidence="6">
    <location>
        <begin position="344"/>
        <end position="363"/>
    </location>
</feature>
<proteinExistence type="predicted"/>
<dbReference type="InterPro" id="IPR004853">
    <property type="entry name" value="Sugar_P_trans_dom"/>
</dbReference>
<keyword evidence="4 6" id="KW-0472">Membrane</keyword>
<dbReference type="SUPFAM" id="SSF103481">
    <property type="entry name" value="Multidrug resistance efflux transporter EmrE"/>
    <property type="match status" value="1"/>
</dbReference>
<gene>
    <name evidence="8" type="ORF">BQ2448_5187</name>
</gene>
<feature type="domain" description="Sugar phosphate transporter" evidence="7">
    <location>
        <begin position="180"/>
        <end position="509"/>
    </location>
</feature>
<sequence length="684" mass="72867">MASSTLATAGRFARSSSAGAGAGAGSSGVANSHELARQRQQVPPVSTPGSEYLPQPPNYHSVSHQDEGTRDHDWLGSRVRFQDPSADLASQGTDVKDTQHVPSSLYESNGYPSYRPSLQPNGSILYPKNADTPLSSFLARSFAQAKHSMTTSATKPSSASTGAPLAQSALSSVRESVPFVLLCSAWYMSSAMSSNTGKSILTRFRYPVTLTIVQFAFVASYCVVILAVRERAAVSTTSIGGGLTSRRGSIPIKGFGIRKPSRAMFQGTLMMSLFQIAGHVFSSMAIARVPVSTVHTIKALSPLFTVMAYAMLFRVSYSSATYLALLPLTVGVMLACSFDLRANAVGFLCALGSTLVFVSQNIFSKKLLPKESSTGAHVTTGGPNSGKLDKLNLLFYSSGMAFVLMIPIWLYSDGWTLLFQPTPPALANAPPGTATSLAFNFFLNGTVHFAQNLIAFSILARTSPVTYSIASLVKRIAVICIAIIWSGQKVTAIQGMGMTMTFGGLWMYNRAKSDVDKGERKRGQIEKRQEMFLPTTTGDARDLNTPTPPPGGLANLTQVRGGVSSMPALYSNGHAPPLPHAPQYLVPTVPPPVPHPHPPSSQGQPTGNFPNGGHPPPSQPQQNRHEARAAPLSTAVSRNLQVGAENSPERRSWEGTASNRSVVSPRAQATTLPPAPIQSSIRYL</sequence>
<feature type="transmembrane region" description="Helical" evidence="6">
    <location>
        <begin position="320"/>
        <end position="338"/>
    </location>
</feature>
<evidence type="ECO:0000256" key="2">
    <source>
        <dbReference type="ARBA" id="ARBA00022692"/>
    </source>
</evidence>
<dbReference type="PANTHER" id="PTHR11132">
    <property type="entry name" value="SOLUTE CARRIER FAMILY 35"/>
    <property type="match status" value="1"/>
</dbReference>
<feature type="region of interest" description="Disordered" evidence="5">
    <location>
        <begin position="516"/>
        <end position="684"/>
    </location>
</feature>
<dbReference type="Proteomes" id="UP000198372">
    <property type="component" value="Unassembled WGS sequence"/>
</dbReference>
<feature type="compositionally biased region" description="Polar residues" evidence="5">
    <location>
        <begin position="38"/>
        <end position="49"/>
    </location>
</feature>
<evidence type="ECO:0000256" key="1">
    <source>
        <dbReference type="ARBA" id="ARBA00004141"/>
    </source>
</evidence>
<dbReference type="AlphaFoldDB" id="A0A238F938"/>
<dbReference type="InterPro" id="IPR050186">
    <property type="entry name" value="TPT_transporter"/>
</dbReference>
<dbReference type="OrthoDB" id="1588579at2759"/>
<feature type="compositionally biased region" description="Low complexity" evidence="5">
    <location>
        <begin position="7"/>
        <end position="19"/>
    </location>
</feature>
<reference evidence="9" key="1">
    <citation type="submission" date="2016-09" db="EMBL/GenBank/DDBJ databases">
        <authorList>
            <person name="Jeantristanb JTB J.-T."/>
            <person name="Ricardo R."/>
        </authorList>
    </citation>
    <scope>NUCLEOTIDE SEQUENCE [LARGE SCALE GENOMIC DNA]</scope>
</reference>
<protein>
    <submittedName>
        <fullName evidence="8">BQ2448_5187 protein</fullName>
    </submittedName>
</protein>
<dbReference type="InterPro" id="IPR037185">
    <property type="entry name" value="EmrE-like"/>
</dbReference>
<dbReference type="STRING" id="269621.A0A238F938"/>
<evidence type="ECO:0000256" key="4">
    <source>
        <dbReference type="ARBA" id="ARBA00023136"/>
    </source>
</evidence>
<evidence type="ECO:0000256" key="5">
    <source>
        <dbReference type="SAM" id="MobiDB-lite"/>
    </source>
</evidence>
<dbReference type="GO" id="GO:0016020">
    <property type="term" value="C:membrane"/>
    <property type="evidence" value="ECO:0007669"/>
    <property type="project" value="UniProtKB-SubCell"/>
</dbReference>
<evidence type="ECO:0000313" key="8">
    <source>
        <dbReference type="EMBL" id="SCV67576.1"/>
    </source>
</evidence>
<keyword evidence="2 6" id="KW-0812">Transmembrane</keyword>
<name>A0A238F938_9BASI</name>
<keyword evidence="3 6" id="KW-1133">Transmembrane helix</keyword>
<feature type="transmembrane region" description="Helical" evidence="6">
    <location>
        <begin position="432"/>
        <end position="453"/>
    </location>
</feature>
<comment type="subcellular location">
    <subcellularLocation>
        <location evidence="1">Membrane</location>
        <topology evidence="1">Multi-pass membrane protein</topology>
    </subcellularLocation>
</comment>
<evidence type="ECO:0000256" key="6">
    <source>
        <dbReference type="SAM" id="Phobius"/>
    </source>
</evidence>
<feature type="region of interest" description="Disordered" evidence="5">
    <location>
        <begin position="1"/>
        <end position="71"/>
    </location>
</feature>
<keyword evidence="9" id="KW-1185">Reference proteome</keyword>
<feature type="transmembrane region" description="Helical" evidence="6">
    <location>
        <begin position="204"/>
        <end position="228"/>
    </location>
</feature>
<evidence type="ECO:0000259" key="7">
    <source>
        <dbReference type="Pfam" id="PF03151"/>
    </source>
</evidence>
<evidence type="ECO:0000313" key="9">
    <source>
        <dbReference type="Proteomes" id="UP000198372"/>
    </source>
</evidence>
<evidence type="ECO:0000256" key="3">
    <source>
        <dbReference type="ARBA" id="ARBA00022989"/>
    </source>
</evidence>